<evidence type="ECO:0000256" key="1">
    <source>
        <dbReference type="SAM" id="MobiDB-lite"/>
    </source>
</evidence>
<accession>A0A8T1E6E1</accession>
<evidence type="ECO:0000313" key="3">
    <source>
        <dbReference type="EMBL" id="KAG2949930.1"/>
    </source>
</evidence>
<reference evidence="3" key="1">
    <citation type="submission" date="2018-10" db="EMBL/GenBank/DDBJ databases">
        <title>Effector identification in a new, highly contiguous assembly of the strawberry crown rot pathogen Phytophthora cactorum.</title>
        <authorList>
            <person name="Armitage A.D."/>
            <person name="Nellist C.F."/>
            <person name="Bates H."/>
            <person name="Vickerstaff R.J."/>
            <person name="Harrison R.J."/>
        </authorList>
    </citation>
    <scope>NUCLEOTIDE SEQUENCE</scope>
    <source>
        <strain evidence="3">P415</strain>
    </source>
</reference>
<feature type="region of interest" description="Disordered" evidence="1">
    <location>
        <begin position="215"/>
        <end position="244"/>
    </location>
</feature>
<comment type="caution">
    <text evidence="3">The sequence shown here is derived from an EMBL/GenBank/DDBJ whole genome shotgun (WGS) entry which is preliminary data.</text>
</comment>
<dbReference type="EMBL" id="RCML01004157">
    <property type="protein sequence ID" value="KAG2949930.1"/>
    <property type="molecule type" value="Genomic_DNA"/>
</dbReference>
<feature type="compositionally biased region" description="Acidic residues" evidence="1">
    <location>
        <begin position="22"/>
        <end position="31"/>
    </location>
</feature>
<dbReference type="InterPro" id="IPR013103">
    <property type="entry name" value="RVT_2"/>
</dbReference>
<dbReference type="AlphaFoldDB" id="A0A8T1E6E1"/>
<feature type="domain" description="Reverse transcriptase Ty1/copia-type" evidence="2">
    <location>
        <begin position="138"/>
        <end position="205"/>
    </location>
</feature>
<evidence type="ECO:0000259" key="2">
    <source>
        <dbReference type="Pfam" id="PF07727"/>
    </source>
</evidence>
<proteinExistence type="predicted"/>
<organism evidence="3 4">
    <name type="scientific">Phytophthora cactorum</name>
    <dbReference type="NCBI Taxonomy" id="29920"/>
    <lineage>
        <taxon>Eukaryota</taxon>
        <taxon>Sar</taxon>
        <taxon>Stramenopiles</taxon>
        <taxon>Oomycota</taxon>
        <taxon>Peronosporomycetes</taxon>
        <taxon>Peronosporales</taxon>
        <taxon>Peronosporaceae</taxon>
        <taxon>Phytophthora</taxon>
    </lineage>
</organism>
<protein>
    <recommendedName>
        <fullName evidence="2">Reverse transcriptase Ty1/copia-type domain-containing protein</fullName>
    </recommendedName>
</protein>
<evidence type="ECO:0000313" key="4">
    <source>
        <dbReference type="Proteomes" id="UP000697107"/>
    </source>
</evidence>
<feature type="compositionally biased region" description="Basic and acidic residues" evidence="1">
    <location>
        <begin position="1"/>
        <end position="21"/>
    </location>
</feature>
<feature type="region of interest" description="Disordered" evidence="1">
    <location>
        <begin position="1"/>
        <end position="90"/>
    </location>
</feature>
<feature type="compositionally biased region" description="Acidic residues" evidence="1">
    <location>
        <begin position="38"/>
        <end position="53"/>
    </location>
</feature>
<gene>
    <name evidence="3" type="ORF">PC118_g25295</name>
</gene>
<dbReference type="VEuPathDB" id="FungiDB:PC110_g19429"/>
<sequence length="268" mass="30141">MEDVFDGGRREYAPKEVLVDLHDEDATDEEVSSGSDRNEDEDEDEAARDEDFEPGSKRHPRTQSLEEAVEVPSAKRQSRHQTLDEMSAAAQESQDFEAAYVVDSVGEMPTTFKSAMESSDAIKWKEACDSEMESLHKNETWILVPLPKGRKAIGNRWVFRVKENQAGEIERFKARLVAKGFLQKYGIDYDETMANVPYRNAVGCLMYLMRTPARHTGRRSRGSSGTFKARRRTASSSKEAARTDFKAIRMRTGQATSSLDGAQVATRS</sequence>
<name>A0A8T1E6E1_9STRA</name>
<dbReference type="Proteomes" id="UP000697107">
    <property type="component" value="Unassembled WGS sequence"/>
</dbReference>
<dbReference type="Pfam" id="PF07727">
    <property type="entry name" value="RVT_2"/>
    <property type="match status" value="1"/>
</dbReference>